<dbReference type="RefSeq" id="WP_265048570.1">
    <property type="nucleotide sequence ID" value="NZ_CP100390.1"/>
</dbReference>
<dbReference type="EMBL" id="CP100390">
    <property type="protein sequence ID" value="UZE97089.1"/>
    <property type="molecule type" value="Genomic_DNA"/>
</dbReference>
<dbReference type="SUPFAM" id="SSF53474">
    <property type="entry name" value="alpha/beta-Hydrolases"/>
    <property type="match status" value="1"/>
</dbReference>
<keyword evidence="3" id="KW-1185">Reference proteome</keyword>
<evidence type="ECO:0000313" key="3">
    <source>
        <dbReference type="Proteomes" id="UP001163739"/>
    </source>
</evidence>
<dbReference type="Gene3D" id="3.40.50.1820">
    <property type="entry name" value="alpha/beta hydrolase"/>
    <property type="match status" value="1"/>
</dbReference>
<dbReference type="GO" id="GO:0016787">
    <property type="term" value="F:hydrolase activity"/>
    <property type="evidence" value="ECO:0007669"/>
    <property type="project" value="UniProtKB-KW"/>
</dbReference>
<accession>A0ABY6N4Z9</accession>
<name>A0ABY6N4Z9_9ALTE</name>
<dbReference type="Proteomes" id="UP001163739">
    <property type="component" value="Chromosome"/>
</dbReference>
<dbReference type="InterPro" id="IPR029058">
    <property type="entry name" value="AB_hydrolase_fold"/>
</dbReference>
<protein>
    <submittedName>
        <fullName evidence="2">Alpha/beta fold hydrolase</fullName>
    </submittedName>
</protein>
<dbReference type="InterPro" id="IPR000073">
    <property type="entry name" value="AB_hydrolase_1"/>
</dbReference>
<dbReference type="Pfam" id="PF00561">
    <property type="entry name" value="Abhydrolase_1"/>
    <property type="match status" value="1"/>
</dbReference>
<evidence type="ECO:0000259" key="1">
    <source>
        <dbReference type="Pfam" id="PF00561"/>
    </source>
</evidence>
<sequence length="244" mass="27529">MQIAIINGWAMPSVIWSGFCDLLSTKMRYESHKIIDIDRCLSVEQWVQYLDEMIEHDTLLIGWSLGGMLALEYVHRHPAKIRGLCTLQMNPKFVAAHDWPSAMTEDVFGEFKQLAASDRQADVKRLIKQFSFLVTAKGFDALDDLKALKPIFSVDSIPITNVLSQSLDLLESLDVRDKISTLERPQLHLLGEHDQLVPQSVFKQLTELNRHANVELIEGVSHLPCYSAAERIVVPMTKFAGGLS</sequence>
<keyword evidence="2" id="KW-0378">Hydrolase</keyword>
<evidence type="ECO:0000313" key="2">
    <source>
        <dbReference type="EMBL" id="UZE97089.1"/>
    </source>
</evidence>
<organism evidence="2 3">
    <name type="scientific">Alkalimarinus alittae</name>
    <dbReference type="NCBI Taxonomy" id="2961619"/>
    <lineage>
        <taxon>Bacteria</taxon>
        <taxon>Pseudomonadati</taxon>
        <taxon>Pseudomonadota</taxon>
        <taxon>Gammaproteobacteria</taxon>
        <taxon>Alteromonadales</taxon>
        <taxon>Alteromonadaceae</taxon>
        <taxon>Alkalimarinus</taxon>
    </lineage>
</organism>
<proteinExistence type="predicted"/>
<reference evidence="2" key="1">
    <citation type="submission" date="2022-06" db="EMBL/GenBank/DDBJ databases">
        <title>Alkalimarinus sp. nov., isolated from gut of a Alitta virens.</title>
        <authorList>
            <person name="Yang A.I."/>
            <person name="Shin N.-R."/>
        </authorList>
    </citation>
    <scope>NUCLEOTIDE SEQUENCE</scope>
    <source>
        <strain evidence="2">A2M4</strain>
    </source>
</reference>
<gene>
    <name evidence="2" type="ORF">NKI27_04885</name>
</gene>
<feature type="domain" description="AB hydrolase-1" evidence="1">
    <location>
        <begin position="45"/>
        <end position="226"/>
    </location>
</feature>